<dbReference type="EMBL" id="JACIJF010000056">
    <property type="protein sequence ID" value="MBB5713158.1"/>
    <property type="molecule type" value="Genomic_DNA"/>
</dbReference>
<proteinExistence type="predicted"/>
<evidence type="ECO:0000313" key="2">
    <source>
        <dbReference type="EMBL" id="MBB5713158.1"/>
    </source>
</evidence>
<protein>
    <submittedName>
        <fullName evidence="2">Uncharacterized protein</fullName>
    </submittedName>
</protein>
<organism evidence="2 3">
    <name type="scientific">Sphingomonas xinjiangensis</name>
    <dbReference type="NCBI Taxonomy" id="643568"/>
    <lineage>
        <taxon>Bacteria</taxon>
        <taxon>Pseudomonadati</taxon>
        <taxon>Pseudomonadota</taxon>
        <taxon>Alphaproteobacteria</taxon>
        <taxon>Sphingomonadales</taxon>
        <taxon>Sphingomonadaceae</taxon>
        <taxon>Sphingomonas</taxon>
    </lineage>
</organism>
<name>A0A840YU21_9SPHN</name>
<dbReference type="RefSeq" id="WP_221239633.1">
    <property type="nucleotide sequence ID" value="NZ_JACIJF010000056.1"/>
</dbReference>
<accession>A0A840YU21</accession>
<feature type="region of interest" description="Disordered" evidence="1">
    <location>
        <begin position="1"/>
        <end position="68"/>
    </location>
</feature>
<reference evidence="2 3" key="1">
    <citation type="submission" date="2020-08" db="EMBL/GenBank/DDBJ databases">
        <title>Genomic Encyclopedia of Type Strains, Phase IV (KMG-IV): sequencing the most valuable type-strain genomes for metagenomic binning, comparative biology and taxonomic classification.</title>
        <authorList>
            <person name="Goeker M."/>
        </authorList>
    </citation>
    <scope>NUCLEOTIDE SEQUENCE [LARGE SCALE GENOMIC DNA]</scope>
    <source>
        <strain evidence="2 3">DSM 26736</strain>
    </source>
</reference>
<feature type="compositionally biased region" description="Basic and acidic residues" evidence="1">
    <location>
        <begin position="7"/>
        <end position="27"/>
    </location>
</feature>
<dbReference type="AlphaFoldDB" id="A0A840YU21"/>
<comment type="caution">
    <text evidence="2">The sequence shown here is derived from an EMBL/GenBank/DDBJ whole genome shotgun (WGS) entry which is preliminary data.</text>
</comment>
<keyword evidence="3" id="KW-1185">Reference proteome</keyword>
<gene>
    <name evidence="2" type="ORF">FHT02_004428</name>
</gene>
<sequence>MTNTEGGAKDKEAAADAPLDGREHREGSAPLLGLTPQTSPGLEKAGQNLTLSADLDIPPRHTPLLGTI</sequence>
<dbReference type="Proteomes" id="UP000527143">
    <property type="component" value="Unassembled WGS sequence"/>
</dbReference>
<feature type="non-terminal residue" evidence="2">
    <location>
        <position position="68"/>
    </location>
</feature>
<evidence type="ECO:0000256" key="1">
    <source>
        <dbReference type="SAM" id="MobiDB-lite"/>
    </source>
</evidence>
<evidence type="ECO:0000313" key="3">
    <source>
        <dbReference type="Proteomes" id="UP000527143"/>
    </source>
</evidence>